<evidence type="ECO:0000313" key="2">
    <source>
        <dbReference type="EMBL" id="BAT08029.1"/>
    </source>
</evidence>
<dbReference type="Proteomes" id="UP000059680">
    <property type="component" value="Chromosome 9"/>
</dbReference>
<feature type="compositionally biased region" description="Basic and acidic residues" evidence="1">
    <location>
        <begin position="122"/>
        <end position="132"/>
    </location>
</feature>
<dbReference type="AlphaFoldDB" id="A0A0P0XN00"/>
<feature type="region of interest" description="Disordered" evidence="1">
    <location>
        <begin position="1"/>
        <end position="22"/>
    </location>
</feature>
<protein>
    <submittedName>
        <fullName evidence="2">Os09g0408750 protein</fullName>
    </submittedName>
</protein>
<reference evidence="3" key="1">
    <citation type="journal article" date="2005" name="Nature">
        <title>The map-based sequence of the rice genome.</title>
        <authorList>
            <consortium name="International rice genome sequencing project (IRGSP)"/>
            <person name="Matsumoto T."/>
            <person name="Wu J."/>
            <person name="Kanamori H."/>
            <person name="Katayose Y."/>
            <person name="Fujisawa M."/>
            <person name="Namiki N."/>
            <person name="Mizuno H."/>
            <person name="Yamamoto K."/>
            <person name="Antonio B.A."/>
            <person name="Baba T."/>
            <person name="Sakata K."/>
            <person name="Nagamura Y."/>
            <person name="Aoki H."/>
            <person name="Arikawa K."/>
            <person name="Arita K."/>
            <person name="Bito T."/>
            <person name="Chiden Y."/>
            <person name="Fujitsuka N."/>
            <person name="Fukunaka R."/>
            <person name="Hamada M."/>
            <person name="Harada C."/>
            <person name="Hayashi A."/>
            <person name="Hijishita S."/>
            <person name="Honda M."/>
            <person name="Hosokawa S."/>
            <person name="Ichikawa Y."/>
            <person name="Idonuma A."/>
            <person name="Iijima M."/>
            <person name="Ikeda M."/>
            <person name="Ikeno M."/>
            <person name="Ito K."/>
            <person name="Ito S."/>
            <person name="Ito T."/>
            <person name="Ito Y."/>
            <person name="Ito Y."/>
            <person name="Iwabuchi A."/>
            <person name="Kamiya K."/>
            <person name="Karasawa W."/>
            <person name="Kurita K."/>
            <person name="Katagiri S."/>
            <person name="Kikuta A."/>
            <person name="Kobayashi H."/>
            <person name="Kobayashi N."/>
            <person name="Machita K."/>
            <person name="Maehara T."/>
            <person name="Masukawa M."/>
            <person name="Mizubayashi T."/>
            <person name="Mukai Y."/>
            <person name="Nagasaki H."/>
            <person name="Nagata Y."/>
            <person name="Naito S."/>
            <person name="Nakashima M."/>
            <person name="Nakama Y."/>
            <person name="Nakamichi Y."/>
            <person name="Nakamura M."/>
            <person name="Meguro A."/>
            <person name="Negishi M."/>
            <person name="Ohta I."/>
            <person name="Ohta T."/>
            <person name="Okamoto M."/>
            <person name="Ono N."/>
            <person name="Saji S."/>
            <person name="Sakaguchi M."/>
            <person name="Sakai K."/>
            <person name="Shibata M."/>
            <person name="Shimokawa T."/>
            <person name="Song J."/>
            <person name="Takazaki Y."/>
            <person name="Terasawa K."/>
            <person name="Tsugane M."/>
            <person name="Tsuji K."/>
            <person name="Ueda S."/>
            <person name="Waki K."/>
            <person name="Yamagata H."/>
            <person name="Yamamoto M."/>
            <person name="Yamamoto S."/>
            <person name="Yamane H."/>
            <person name="Yoshiki S."/>
            <person name="Yoshihara R."/>
            <person name="Yukawa K."/>
            <person name="Zhong H."/>
            <person name="Yano M."/>
            <person name="Yuan Q."/>
            <person name="Ouyang S."/>
            <person name="Liu J."/>
            <person name="Jones K.M."/>
            <person name="Gansberger K."/>
            <person name="Moffat K."/>
            <person name="Hill J."/>
            <person name="Bera J."/>
            <person name="Fadrosh D."/>
            <person name="Jin S."/>
            <person name="Johri S."/>
            <person name="Kim M."/>
            <person name="Overton L."/>
            <person name="Reardon M."/>
            <person name="Tsitrin T."/>
            <person name="Vuong H."/>
            <person name="Weaver B."/>
            <person name="Ciecko A."/>
            <person name="Tallon L."/>
            <person name="Jackson J."/>
            <person name="Pai G."/>
            <person name="Aken S.V."/>
            <person name="Utterback T."/>
            <person name="Reidmuller S."/>
            <person name="Feldblyum T."/>
            <person name="Hsiao J."/>
            <person name="Zismann V."/>
            <person name="Iobst S."/>
            <person name="de Vazeille A.R."/>
            <person name="Buell C.R."/>
            <person name="Ying K."/>
            <person name="Li Y."/>
            <person name="Lu T."/>
            <person name="Huang Y."/>
            <person name="Zhao Q."/>
            <person name="Feng Q."/>
            <person name="Zhang L."/>
            <person name="Zhu J."/>
            <person name="Weng Q."/>
            <person name="Mu J."/>
            <person name="Lu Y."/>
            <person name="Fan D."/>
            <person name="Liu Y."/>
            <person name="Guan J."/>
            <person name="Zhang Y."/>
            <person name="Yu S."/>
            <person name="Liu X."/>
            <person name="Zhang Y."/>
            <person name="Hong G."/>
            <person name="Han B."/>
            <person name="Choisne N."/>
            <person name="Demange N."/>
            <person name="Orjeda G."/>
            <person name="Samain S."/>
            <person name="Cattolico L."/>
            <person name="Pelletier E."/>
            <person name="Couloux A."/>
            <person name="Segurens B."/>
            <person name="Wincker P."/>
            <person name="D'Hont A."/>
            <person name="Scarpelli C."/>
            <person name="Weissenbach J."/>
            <person name="Salanoubat M."/>
            <person name="Quetier F."/>
            <person name="Yu Y."/>
            <person name="Kim H.R."/>
            <person name="Rambo T."/>
            <person name="Currie J."/>
            <person name="Collura K."/>
            <person name="Luo M."/>
            <person name="Yang T."/>
            <person name="Ammiraju J.S.S."/>
            <person name="Engler F."/>
            <person name="Soderlund C."/>
            <person name="Wing R.A."/>
            <person name="Palmer L.E."/>
            <person name="de la Bastide M."/>
            <person name="Spiegel L."/>
            <person name="Nascimento L."/>
            <person name="Zutavern T."/>
            <person name="O'Shaughnessy A."/>
            <person name="Dike S."/>
            <person name="Dedhia N."/>
            <person name="Preston R."/>
            <person name="Balija V."/>
            <person name="McCombie W.R."/>
            <person name="Chow T."/>
            <person name="Chen H."/>
            <person name="Chung M."/>
            <person name="Chen C."/>
            <person name="Shaw J."/>
            <person name="Wu H."/>
            <person name="Hsiao K."/>
            <person name="Chao Y."/>
            <person name="Chu M."/>
            <person name="Cheng C."/>
            <person name="Hour A."/>
            <person name="Lee P."/>
            <person name="Lin S."/>
            <person name="Lin Y."/>
            <person name="Liou J."/>
            <person name="Liu S."/>
            <person name="Hsing Y."/>
            <person name="Raghuvanshi S."/>
            <person name="Mohanty A."/>
            <person name="Bharti A.K."/>
            <person name="Gaur A."/>
            <person name="Gupta V."/>
            <person name="Kumar D."/>
            <person name="Ravi V."/>
            <person name="Vij S."/>
            <person name="Kapur A."/>
            <person name="Khurana P."/>
            <person name="Khurana P."/>
            <person name="Khurana J.P."/>
            <person name="Tyagi A.K."/>
            <person name="Gaikwad K."/>
            <person name="Singh A."/>
            <person name="Dalal V."/>
            <person name="Srivastava S."/>
            <person name="Dixit A."/>
            <person name="Pal A.K."/>
            <person name="Ghazi I.A."/>
            <person name="Yadav M."/>
            <person name="Pandit A."/>
            <person name="Bhargava A."/>
            <person name="Sureshbabu K."/>
            <person name="Batra K."/>
            <person name="Sharma T.R."/>
            <person name="Mohapatra T."/>
            <person name="Singh N.K."/>
            <person name="Messing J."/>
            <person name="Nelson A.B."/>
            <person name="Fuks G."/>
            <person name="Kavchok S."/>
            <person name="Keizer G."/>
            <person name="Linton E."/>
            <person name="Llaca V."/>
            <person name="Song R."/>
            <person name="Tanyolac B."/>
            <person name="Young S."/>
            <person name="Ho-Il K."/>
            <person name="Hahn J.H."/>
            <person name="Sangsakoo G."/>
            <person name="Vanavichit A."/>
            <person name="de Mattos Luiz.A.T."/>
            <person name="Zimmer P.D."/>
            <person name="Malone G."/>
            <person name="Dellagostin O."/>
            <person name="de Oliveira A.C."/>
            <person name="Bevan M."/>
            <person name="Bancroft I."/>
            <person name="Minx P."/>
            <person name="Cordum H."/>
            <person name="Wilson R."/>
            <person name="Cheng Z."/>
            <person name="Jin W."/>
            <person name="Jiang J."/>
            <person name="Leong S.A."/>
            <person name="Iwama H."/>
            <person name="Gojobori T."/>
            <person name="Itoh T."/>
            <person name="Niimura Y."/>
            <person name="Fujii Y."/>
            <person name="Habara T."/>
            <person name="Sakai H."/>
            <person name="Sato Y."/>
            <person name="Wilson G."/>
            <person name="Kumar K."/>
            <person name="McCouch S."/>
            <person name="Juretic N."/>
            <person name="Hoen D."/>
            <person name="Wright S."/>
            <person name="Bruskiewich R."/>
            <person name="Bureau T."/>
            <person name="Miyao A."/>
            <person name="Hirochika H."/>
            <person name="Nishikawa T."/>
            <person name="Kadowaki K."/>
            <person name="Sugiura M."/>
            <person name="Burr B."/>
            <person name="Sasaki T."/>
        </authorList>
    </citation>
    <scope>NUCLEOTIDE SEQUENCE [LARGE SCALE GENOMIC DNA]</scope>
    <source>
        <strain evidence="3">cv. Nipponbare</strain>
    </source>
</reference>
<proteinExistence type="predicted"/>
<evidence type="ECO:0000313" key="3">
    <source>
        <dbReference type="Proteomes" id="UP000059680"/>
    </source>
</evidence>
<accession>A0A0P0XN00</accession>
<dbReference type="InParanoid" id="A0A0P0XN00"/>
<evidence type="ECO:0000256" key="1">
    <source>
        <dbReference type="SAM" id="MobiDB-lite"/>
    </source>
</evidence>
<organism evidence="2 3">
    <name type="scientific">Oryza sativa subsp. japonica</name>
    <name type="common">Rice</name>
    <dbReference type="NCBI Taxonomy" id="39947"/>
    <lineage>
        <taxon>Eukaryota</taxon>
        <taxon>Viridiplantae</taxon>
        <taxon>Streptophyta</taxon>
        <taxon>Embryophyta</taxon>
        <taxon>Tracheophyta</taxon>
        <taxon>Spermatophyta</taxon>
        <taxon>Magnoliopsida</taxon>
        <taxon>Liliopsida</taxon>
        <taxon>Poales</taxon>
        <taxon>Poaceae</taxon>
        <taxon>BOP clade</taxon>
        <taxon>Oryzoideae</taxon>
        <taxon>Oryzeae</taxon>
        <taxon>Oryzinae</taxon>
        <taxon>Oryza</taxon>
        <taxon>Oryza sativa</taxon>
    </lineage>
</organism>
<feature type="region of interest" description="Disordered" evidence="1">
    <location>
        <begin position="55"/>
        <end position="134"/>
    </location>
</feature>
<keyword evidence="3" id="KW-1185">Reference proteome</keyword>
<reference evidence="2 3" key="2">
    <citation type="journal article" date="2013" name="Plant Cell Physiol.">
        <title>Rice Annotation Project Database (RAP-DB): an integrative and interactive database for rice genomics.</title>
        <authorList>
            <person name="Sakai H."/>
            <person name="Lee S.S."/>
            <person name="Tanaka T."/>
            <person name="Numa H."/>
            <person name="Kim J."/>
            <person name="Kawahara Y."/>
            <person name="Wakimoto H."/>
            <person name="Yang C.C."/>
            <person name="Iwamoto M."/>
            <person name="Abe T."/>
            <person name="Yamada Y."/>
            <person name="Muto A."/>
            <person name="Inokuchi H."/>
            <person name="Ikemura T."/>
            <person name="Matsumoto T."/>
            <person name="Sasaki T."/>
            <person name="Itoh T."/>
        </authorList>
    </citation>
    <scope>NUCLEOTIDE SEQUENCE [LARGE SCALE GENOMIC DNA]</scope>
    <source>
        <strain evidence="3">cv. Nipponbare</strain>
    </source>
</reference>
<dbReference type="EMBL" id="AP014965">
    <property type="protein sequence ID" value="BAT08029.1"/>
    <property type="molecule type" value="Genomic_DNA"/>
</dbReference>
<gene>
    <name evidence="2" type="ordered locus">Os09g0408750</name>
    <name evidence="2" type="ORF">OSNPB_090408750</name>
</gene>
<dbReference type="PaxDb" id="39947-A0A0P0XN00"/>
<name>A0A0P0XN00_ORYSJ</name>
<sequence length="167" mass="17808">MSALSDSTTTTGSPLATRSPSAAVQETILPSVIVELSAGMKISRTFARTTLTLRRRGAAVTGPAPRARPCEAVETGSERDASDAMVEPTTRGGRSMSRAVVRRRRRSPATSSAAARAEEEEEKKSRLSEGDHPAAVWAPRRVSFPCYLGLSLGRPIEIGRSRSTSLV</sequence>
<feature type="compositionally biased region" description="Basic and acidic residues" evidence="1">
    <location>
        <begin position="68"/>
        <end position="82"/>
    </location>
</feature>
<reference evidence="2 3" key="3">
    <citation type="journal article" date="2013" name="Rice">
        <title>Improvement of the Oryza sativa Nipponbare reference genome using next generation sequence and optical map data.</title>
        <authorList>
            <person name="Kawahara Y."/>
            <person name="de la Bastide M."/>
            <person name="Hamilton J.P."/>
            <person name="Kanamori H."/>
            <person name="McCombie W.R."/>
            <person name="Ouyang S."/>
            <person name="Schwartz D.C."/>
            <person name="Tanaka T."/>
            <person name="Wu J."/>
            <person name="Zhou S."/>
            <person name="Childs K.L."/>
            <person name="Davidson R.M."/>
            <person name="Lin H."/>
            <person name="Quesada-Ocampo L."/>
            <person name="Vaillancourt B."/>
            <person name="Sakai H."/>
            <person name="Lee S.S."/>
            <person name="Kim J."/>
            <person name="Numa H."/>
            <person name="Itoh T."/>
            <person name="Buell C.R."/>
            <person name="Matsumoto T."/>
        </authorList>
    </citation>
    <scope>NUCLEOTIDE SEQUENCE [LARGE SCALE GENOMIC DNA]</scope>
    <source>
        <strain evidence="3">cv. Nipponbare</strain>
    </source>
</reference>